<gene>
    <name evidence="2" type="ORF">SAMN06265370_11415</name>
</gene>
<feature type="transmembrane region" description="Helical" evidence="1">
    <location>
        <begin position="99"/>
        <end position="119"/>
    </location>
</feature>
<feature type="transmembrane region" description="Helical" evidence="1">
    <location>
        <begin position="284"/>
        <end position="302"/>
    </location>
</feature>
<reference evidence="2 3" key="1">
    <citation type="submission" date="2017-06" db="EMBL/GenBank/DDBJ databases">
        <authorList>
            <person name="Kim H.J."/>
            <person name="Triplett B.A."/>
        </authorList>
    </citation>
    <scope>NUCLEOTIDE SEQUENCE [LARGE SCALE GENOMIC DNA]</scope>
    <source>
        <strain evidence="2 3">DSM 29052</strain>
    </source>
</reference>
<keyword evidence="1" id="KW-0472">Membrane</keyword>
<accession>A0A238Y1S0</accession>
<keyword evidence="3" id="KW-1185">Reference proteome</keyword>
<sequence length="571" mass="62053">MDMNSAVRLRPQVTLLGALAGVAAWLFWDVLYVEMIGDLRLFMAFGAATFGTFFMLLALVGPARFWPSLPWSVGVSGIGAGLLYWASYRYAVVETFLNAGYPLVSFWLLLVIATPFVAARLRAPDGWTSYPALFDLSWRIFVRYLSALLFTALFWGLLALSNALLNLVGLDLMSWIQRAEPLSWVLTGAVFGLALAVVHELRDYLSPYLLLQLLRLLMPVVLLVVVVFLLALPFQGLSHLVGNLSAAGTLMTAALAAIMLISVSVDRDSMDEVHLPSMRFMVQLLSLLVPVLAVLAVYALWLRVQDYGWTPQRLMAATVAGVVLLYGVAYGGAVAFRRNWAGRIRTANVRLALMTLCITVIWLSPALVPERISANNQLARYRAGILLAKDLPLQEMARQWGVAGTNALGQIREDKTLAERITALEAEVPLTAADLRATVALQMPVLGANALSVSQLTDIGEDTLAQWHQSCDRPVTGGPGCALVFGDYLPGQNGHTALLLLNTGAGVVTVSGLRLVEGKLQFWGYAMDLMQGAAYDLPLSFLESVHAGTARIAPPEINALIVGEHAVFPHN</sequence>
<evidence type="ECO:0000256" key="1">
    <source>
        <dbReference type="SAM" id="Phobius"/>
    </source>
</evidence>
<dbReference type="RefSeq" id="WP_176439150.1">
    <property type="nucleotide sequence ID" value="NZ_FZNN01000014.1"/>
</dbReference>
<feature type="transmembrane region" description="Helical" evidence="1">
    <location>
        <begin position="12"/>
        <end position="33"/>
    </location>
</feature>
<dbReference type="EMBL" id="FZNN01000014">
    <property type="protein sequence ID" value="SNR64603.1"/>
    <property type="molecule type" value="Genomic_DNA"/>
</dbReference>
<evidence type="ECO:0000313" key="2">
    <source>
        <dbReference type="EMBL" id="SNR64603.1"/>
    </source>
</evidence>
<dbReference type="Pfam" id="PF13687">
    <property type="entry name" value="DUF4153"/>
    <property type="match status" value="1"/>
</dbReference>
<dbReference type="Proteomes" id="UP000198417">
    <property type="component" value="Unassembled WGS sequence"/>
</dbReference>
<organism evidence="2 3">
    <name type="scientific">Puniceibacterium sediminis</name>
    <dbReference type="NCBI Taxonomy" id="1608407"/>
    <lineage>
        <taxon>Bacteria</taxon>
        <taxon>Pseudomonadati</taxon>
        <taxon>Pseudomonadota</taxon>
        <taxon>Alphaproteobacteria</taxon>
        <taxon>Rhodobacterales</taxon>
        <taxon>Paracoccaceae</taxon>
        <taxon>Puniceibacterium</taxon>
    </lineage>
</organism>
<keyword evidence="1" id="KW-0812">Transmembrane</keyword>
<evidence type="ECO:0008006" key="4">
    <source>
        <dbReference type="Google" id="ProtNLM"/>
    </source>
</evidence>
<feature type="transmembrane region" description="Helical" evidence="1">
    <location>
        <begin position="314"/>
        <end position="336"/>
    </location>
</feature>
<proteinExistence type="predicted"/>
<protein>
    <recommendedName>
        <fullName evidence="4">DUF4153 domain-containing protein</fullName>
    </recommendedName>
</protein>
<feature type="transmembrane region" description="Helical" evidence="1">
    <location>
        <begin position="181"/>
        <end position="201"/>
    </location>
</feature>
<feature type="transmembrane region" description="Helical" evidence="1">
    <location>
        <begin position="140"/>
        <end position="161"/>
    </location>
</feature>
<evidence type="ECO:0000313" key="3">
    <source>
        <dbReference type="Proteomes" id="UP000198417"/>
    </source>
</evidence>
<dbReference type="InterPro" id="IPR025291">
    <property type="entry name" value="DUF4153"/>
</dbReference>
<feature type="transmembrane region" description="Helical" evidence="1">
    <location>
        <begin position="348"/>
        <end position="368"/>
    </location>
</feature>
<feature type="transmembrane region" description="Helical" evidence="1">
    <location>
        <begin position="68"/>
        <end position="87"/>
    </location>
</feature>
<dbReference type="AlphaFoldDB" id="A0A238Y1S0"/>
<feature type="transmembrane region" description="Helical" evidence="1">
    <location>
        <begin position="240"/>
        <end position="263"/>
    </location>
</feature>
<name>A0A238Y1S0_9RHOB</name>
<feature type="transmembrane region" description="Helical" evidence="1">
    <location>
        <begin position="39"/>
        <end position="61"/>
    </location>
</feature>
<keyword evidence="1" id="KW-1133">Transmembrane helix</keyword>
<feature type="transmembrane region" description="Helical" evidence="1">
    <location>
        <begin position="213"/>
        <end position="234"/>
    </location>
</feature>